<dbReference type="PANTHER" id="PTHR43735:SF24">
    <property type="entry name" value="NUCLEOTIDE-DISULPHIDE OXIDOREDUCTASE AMID-LIKE, PUTATIVE (AFU_ORTHOLOGUE AFUA_1G17180)-RELATED"/>
    <property type="match status" value="1"/>
</dbReference>
<dbReference type="Gene3D" id="3.50.50.100">
    <property type="match status" value="1"/>
</dbReference>
<organism evidence="3 4">
    <name type="scientific">Phyllosticta citribraziliensis</name>
    <dbReference type="NCBI Taxonomy" id="989973"/>
    <lineage>
        <taxon>Eukaryota</taxon>
        <taxon>Fungi</taxon>
        <taxon>Dikarya</taxon>
        <taxon>Ascomycota</taxon>
        <taxon>Pezizomycotina</taxon>
        <taxon>Dothideomycetes</taxon>
        <taxon>Dothideomycetes incertae sedis</taxon>
        <taxon>Botryosphaeriales</taxon>
        <taxon>Phyllostictaceae</taxon>
        <taxon>Phyllosticta</taxon>
    </lineage>
</organism>
<name>A0ABR1LM10_9PEZI</name>
<keyword evidence="4" id="KW-1185">Reference proteome</keyword>
<dbReference type="Proteomes" id="UP001360953">
    <property type="component" value="Unassembled WGS sequence"/>
</dbReference>
<feature type="domain" description="FAD/NAD(P)-binding" evidence="2">
    <location>
        <begin position="55"/>
        <end position="367"/>
    </location>
</feature>
<dbReference type="SUPFAM" id="SSF51905">
    <property type="entry name" value="FAD/NAD(P)-binding domain"/>
    <property type="match status" value="1"/>
</dbReference>
<dbReference type="EMBL" id="JBBPEH010000007">
    <property type="protein sequence ID" value="KAK7536228.1"/>
    <property type="molecule type" value="Genomic_DNA"/>
</dbReference>
<evidence type="ECO:0000259" key="2">
    <source>
        <dbReference type="Pfam" id="PF07992"/>
    </source>
</evidence>
<gene>
    <name evidence="3" type="ORF">J3D65DRAFT_627857</name>
</gene>
<protein>
    <recommendedName>
        <fullName evidence="2">FAD/NAD(P)-binding domain-containing protein</fullName>
    </recommendedName>
</protein>
<sequence>MTAISSDLVDSHVAVKGAATNGDKANGHAKVSGTESRAAEAREPGDASTSQKPHRVLLVGGAYAGVAAVLTLLDGADGKLATGEPPLPRLRKRIEVTLIDERDGFFHAVGTPLAHVAQASVSPMWLRYQSISRLQRDDVRIVHGRVSSVHPENLCVSFSDLDNDGKDTTLEYDFLILASGLARQWPSIPKANSFDEYVDDALKHISHIRNAKCETVAVIGGGAVGIEFASEIKHFHQHNRVVLIHSRDKLLSNEPLPELFQIQAEKLLDGEGVEVIFNQRASVVETDGVSTITLADGRKIEAGYVFHATSGYKPNTQMLPREAVDEEGYVFVDQHMNLTCPMVNARRHYACGDICRWSGIKRAGPAMVMGRVAATNVFHQLIHAEHLEHNEPFEVVADPDSADHFDPAALKKPSSPAVYPQVPPTMALAVGKQAITYQPHVGVVWGSDQCAEVFGHDLGWTNSLRYLGILNERA</sequence>
<accession>A0ABR1LM10</accession>
<reference evidence="3 4" key="1">
    <citation type="submission" date="2024-04" db="EMBL/GenBank/DDBJ databases">
        <title>Phyllosticta paracitricarpa is synonymous to the EU quarantine fungus P. citricarpa based on phylogenomic analyses.</title>
        <authorList>
            <consortium name="Lawrence Berkeley National Laboratory"/>
            <person name="Van ingen-buijs V.A."/>
            <person name="Van westerhoven A.C."/>
            <person name="Haridas S."/>
            <person name="Skiadas P."/>
            <person name="Martin F."/>
            <person name="Groenewald J.Z."/>
            <person name="Crous P.W."/>
            <person name="Seidl M.F."/>
        </authorList>
    </citation>
    <scope>NUCLEOTIDE SEQUENCE [LARGE SCALE GENOMIC DNA]</scope>
    <source>
        <strain evidence="3 4">CPC 17464</strain>
    </source>
</reference>
<dbReference type="PANTHER" id="PTHR43735">
    <property type="entry name" value="APOPTOSIS-INDUCING FACTOR 1"/>
    <property type="match status" value="1"/>
</dbReference>
<dbReference type="GeneID" id="92033482"/>
<dbReference type="PRINTS" id="PR00368">
    <property type="entry name" value="FADPNR"/>
</dbReference>
<evidence type="ECO:0000313" key="3">
    <source>
        <dbReference type="EMBL" id="KAK7536228.1"/>
    </source>
</evidence>
<proteinExistence type="predicted"/>
<evidence type="ECO:0000313" key="4">
    <source>
        <dbReference type="Proteomes" id="UP001360953"/>
    </source>
</evidence>
<dbReference type="InterPro" id="IPR036188">
    <property type="entry name" value="FAD/NAD-bd_sf"/>
</dbReference>
<dbReference type="InterPro" id="IPR023753">
    <property type="entry name" value="FAD/NAD-binding_dom"/>
</dbReference>
<dbReference type="Pfam" id="PF07992">
    <property type="entry name" value="Pyr_redox_2"/>
    <property type="match status" value="1"/>
</dbReference>
<dbReference type="RefSeq" id="XP_066654644.1">
    <property type="nucleotide sequence ID" value="XM_066800576.1"/>
</dbReference>
<evidence type="ECO:0000256" key="1">
    <source>
        <dbReference type="SAM" id="MobiDB-lite"/>
    </source>
</evidence>
<comment type="caution">
    <text evidence="3">The sequence shown here is derived from an EMBL/GenBank/DDBJ whole genome shotgun (WGS) entry which is preliminary data.</text>
</comment>
<feature type="region of interest" description="Disordered" evidence="1">
    <location>
        <begin position="19"/>
        <end position="53"/>
    </location>
</feature>
<dbReference type="PRINTS" id="PR00411">
    <property type="entry name" value="PNDRDTASEI"/>
</dbReference>